<dbReference type="FunFam" id="1.25.40.10:FF:000242">
    <property type="entry name" value="Pentatricopeptide repeat-containing protein"/>
    <property type="match status" value="1"/>
</dbReference>
<gene>
    <name evidence="6" type="ORF">LWI29_025251</name>
</gene>
<dbReference type="Pfam" id="PF01535">
    <property type="entry name" value="PPR"/>
    <property type="match status" value="2"/>
</dbReference>
<dbReference type="InterPro" id="IPR011990">
    <property type="entry name" value="TPR-like_helical_dom_sf"/>
</dbReference>
<feature type="domain" description="DYW" evidence="5">
    <location>
        <begin position="796"/>
        <end position="888"/>
    </location>
</feature>
<dbReference type="InterPro" id="IPR046848">
    <property type="entry name" value="E_motif"/>
</dbReference>
<dbReference type="AlphaFoldDB" id="A0AA39VRT6"/>
<dbReference type="InterPro" id="IPR046960">
    <property type="entry name" value="PPR_At4g14850-like_plant"/>
</dbReference>
<protein>
    <recommendedName>
        <fullName evidence="5">DYW domain-containing protein</fullName>
    </recommendedName>
</protein>
<proteinExistence type="inferred from homology"/>
<dbReference type="NCBIfam" id="TIGR00756">
    <property type="entry name" value="PPR"/>
    <property type="match status" value="2"/>
</dbReference>
<organism evidence="6 7">
    <name type="scientific">Acer saccharum</name>
    <name type="common">Sugar maple</name>
    <dbReference type="NCBI Taxonomy" id="4024"/>
    <lineage>
        <taxon>Eukaryota</taxon>
        <taxon>Viridiplantae</taxon>
        <taxon>Streptophyta</taxon>
        <taxon>Embryophyta</taxon>
        <taxon>Tracheophyta</taxon>
        <taxon>Spermatophyta</taxon>
        <taxon>Magnoliopsida</taxon>
        <taxon>eudicotyledons</taxon>
        <taxon>Gunneridae</taxon>
        <taxon>Pentapetalae</taxon>
        <taxon>rosids</taxon>
        <taxon>malvids</taxon>
        <taxon>Sapindales</taxon>
        <taxon>Sapindaceae</taxon>
        <taxon>Hippocastanoideae</taxon>
        <taxon>Acereae</taxon>
        <taxon>Acer</taxon>
    </lineage>
</organism>
<evidence type="ECO:0000256" key="1">
    <source>
        <dbReference type="ARBA" id="ARBA00006643"/>
    </source>
</evidence>
<comment type="caution">
    <text evidence="6">The sequence shown here is derived from an EMBL/GenBank/DDBJ whole genome shotgun (WGS) entry which is preliminary data.</text>
</comment>
<comment type="similarity">
    <text evidence="1">Belongs to the PPR family. PCMP-H subfamily.</text>
</comment>
<keyword evidence="2" id="KW-0677">Repeat</keyword>
<evidence type="ECO:0000256" key="3">
    <source>
        <dbReference type="PROSITE-ProRule" id="PRU00708"/>
    </source>
</evidence>
<name>A0AA39VRT6_ACESA</name>
<dbReference type="InterPro" id="IPR002885">
    <property type="entry name" value="PPR_rpt"/>
</dbReference>
<feature type="repeat" description="PPR" evidence="3">
    <location>
        <begin position="584"/>
        <end position="618"/>
    </location>
</feature>
<evidence type="ECO:0000259" key="5">
    <source>
        <dbReference type="Pfam" id="PF14432"/>
    </source>
</evidence>
<accession>A0AA39VRT6</accession>
<dbReference type="Gene3D" id="1.25.40.10">
    <property type="entry name" value="Tetratricopeptide repeat domain"/>
    <property type="match status" value="3"/>
</dbReference>
<keyword evidence="7" id="KW-1185">Reference proteome</keyword>
<reference evidence="6" key="1">
    <citation type="journal article" date="2022" name="Plant J.">
        <title>Strategies of tolerance reflected in two North American maple genomes.</title>
        <authorList>
            <person name="McEvoy S.L."/>
            <person name="Sezen U.U."/>
            <person name="Trouern-Trend A."/>
            <person name="McMahon S.M."/>
            <person name="Schaberg P.G."/>
            <person name="Yang J."/>
            <person name="Wegrzyn J.L."/>
            <person name="Swenson N.G."/>
        </authorList>
    </citation>
    <scope>NUCLEOTIDE SEQUENCE</scope>
    <source>
        <strain evidence="6">NS2018</strain>
    </source>
</reference>
<dbReference type="GO" id="GO:0003723">
    <property type="term" value="F:RNA binding"/>
    <property type="evidence" value="ECO:0007669"/>
    <property type="project" value="InterPro"/>
</dbReference>
<dbReference type="EMBL" id="JAUESC010000381">
    <property type="protein sequence ID" value="KAK0590307.1"/>
    <property type="molecule type" value="Genomic_DNA"/>
</dbReference>
<feature type="repeat" description="PPR" evidence="3">
    <location>
        <begin position="518"/>
        <end position="552"/>
    </location>
</feature>
<evidence type="ECO:0000313" key="7">
    <source>
        <dbReference type="Proteomes" id="UP001168877"/>
    </source>
</evidence>
<dbReference type="InterPro" id="IPR032867">
    <property type="entry name" value="DYW_dom"/>
</dbReference>
<dbReference type="PANTHER" id="PTHR47926">
    <property type="entry name" value="PENTATRICOPEPTIDE REPEAT-CONTAINING PROTEIN"/>
    <property type="match status" value="1"/>
</dbReference>
<evidence type="ECO:0000313" key="6">
    <source>
        <dbReference type="EMBL" id="KAK0590307.1"/>
    </source>
</evidence>
<dbReference type="Pfam" id="PF13041">
    <property type="entry name" value="PPR_2"/>
    <property type="match status" value="2"/>
</dbReference>
<reference evidence="6" key="2">
    <citation type="submission" date="2023-06" db="EMBL/GenBank/DDBJ databases">
        <authorList>
            <person name="Swenson N.G."/>
            <person name="Wegrzyn J.L."/>
            <person name="Mcevoy S.L."/>
        </authorList>
    </citation>
    <scope>NUCLEOTIDE SEQUENCE</scope>
    <source>
        <strain evidence="6">NS2018</strain>
        <tissue evidence="6">Leaf</tissue>
    </source>
</reference>
<sequence>MPVFKGTQNVDEFFSWVDEVETGFGVMDCSEDRKLKVVANKLKGSAAAYWKYLKNKRVLDGKRPIATWEKMKNNENMQIARFRGGLKREIQDQMKMLNTFTLGQAFDLARKAEEPTRTPPVRTRFTNQQFQPGPKDEEDDQEIEVVDGIEEDGDDDFVGMIARQPCSLQAEKTEDTNWNKMTGNQPPGIEDRRPWQYDIDIGFKGKSNTYEFWWKGRQIILKPPTLKTELHQAEGENFLAVATKHVAGEYGACVLLTHEEEMKDETIPYEALPLLAKINISRSHSQQTTPLTLIDAPSLLSLSPFGRCIIAVVAPLAATAPLPHCLTLCSLRHCLEEEQVAEESAREKNENMWRHVPNNFTAHSFMASRLTRSSSKCLPHFITDHQELCSFLNCCKSSFDFRFVIETHTTIIKHGYGTYPSIVASLISAYKNCDKLSLAYRLLDQIFCWDFDLVTFNMIIANFMNLGEYGIAKKVFSKMQAQDVVSWNSMIGGYIRNARFEEAIIFFQKMLSSNVEPDKFTFASIITGCARLGDFYHGLWVHNLMIEKRIELNFILSSALIDMYSKCGRIQAAKEVFDRVQRDDVSVWNAMISGLAIHGLPTDAIAIFSKMEVENVLPDSITFIGLLTACTHCGMVEEGRKYFDYMTSRYSIQPQLEHYGAMVDLLGRAGQVEEAYGIITTMTIEPDVVIWRALLSACRTYRKPELGEVAIGNISGLKGGDYVLLSNMYCSLERWDSAQRVREIMQKKGVRKNQGKSWLELAGVIHQFKAGDMSHPEITSINRVLGGLIQRTKLEGFLPATELVLMDVSEEEKEGNLYHHSEKLALAYGILKTSPGTEIRVSKNLRICPDCHSWIKMISRLLSRVIIVRDRIRFHRFQGGLCSCGDYW</sequence>
<feature type="region of interest" description="Disordered" evidence="4">
    <location>
        <begin position="113"/>
        <end position="141"/>
    </location>
</feature>
<dbReference type="Proteomes" id="UP001168877">
    <property type="component" value="Unassembled WGS sequence"/>
</dbReference>
<feature type="repeat" description="PPR" evidence="3">
    <location>
        <begin position="483"/>
        <end position="517"/>
    </location>
</feature>
<evidence type="ECO:0000256" key="2">
    <source>
        <dbReference type="ARBA" id="ARBA00022737"/>
    </source>
</evidence>
<evidence type="ECO:0000256" key="4">
    <source>
        <dbReference type="SAM" id="MobiDB-lite"/>
    </source>
</evidence>
<dbReference type="Pfam" id="PF14432">
    <property type="entry name" value="DYW_deaminase"/>
    <property type="match status" value="1"/>
</dbReference>
<dbReference type="PANTHER" id="PTHR47926:SF360">
    <property type="entry name" value="PENTATRICOPEPTIDE REPEAT-CONTAINING PROTEIN"/>
    <property type="match status" value="1"/>
</dbReference>
<dbReference type="GO" id="GO:0009451">
    <property type="term" value="P:RNA modification"/>
    <property type="evidence" value="ECO:0007669"/>
    <property type="project" value="InterPro"/>
</dbReference>
<dbReference type="GO" id="GO:0008270">
    <property type="term" value="F:zinc ion binding"/>
    <property type="evidence" value="ECO:0007669"/>
    <property type="project" value="InterPro"/>
</dbReference>
<dbReference type="PROSITE" id="PS51375">
    <property type="entry name" value="PPR"/>
    <property type="match status" value="3"/>
</dbReference>
<dbReference type="Pfam" id="PF20431">
    <property type="entry name" value="E_motif"/>
    <property type="match status" value="1"/>
</dbReference>